<feature type="transmembrane region" description="Helical" evidence="1">
    <location>
        <begin position="78"/>
        <end position="101"/>
    </location>
</feature>
<keyword evidence="1" id="KW-0472">Membrane</keyword>
<dbReference type="EMBL" id="UINC01049518">
    <property type="protein sequence ID" value="SVB61401.1"/>
    <property type="molecule type" value="Genomic_DNA"/>
</dbReference>
<evidence type="ECO:0000313" key="2">
    <source>
        <dbReference type="EMBL" id="SVB61401.1"/>
    </source>
</evidence>
<proteinExistence type="predicted"/>
<dbReference type="AlphaFoldDB" id="A0A382FHD6"/>
<protein>
    <submittedName>
        <fullName evidence="2">Uncharacterized protein</fullName>
    </submittedName>
</protein>
<organism evidence="2">
    <name type="scientific">marine metagenome</name>
    <dbReference type="NCBI Taxonomy" id="408172"/>
    <lineage>
        <taxon>unclassified sequences</taxon>
        <taxon>metagenomes</taxon>
        <taxon>ecological metagenomes</taxon>
    </lineage>
</organism>
<gene>
    <name evidence="2" type="ORF">METZ01_LOCUS214255</name>
</gene>
<keyword evidence="1" id="KW-1133">Transmembrane helix</keyword>
<reference evidence="2" key="1">
    <citation type="submission" date="2018-05" db="EMBL/GenBank/DDBJ databases">
        <authorList>
            <person name="Lanie J.A."/>
            <person name="Ng W.-L."/>
            <person name="Kazmierczak K.M."/>
            <person name="Andrzejewski T.M."/>
            <person name="Davidsen T.M."/>
            <person name="Wayne K.J."/>
            <person name="Tettelin H."/>
            <person name="Glass J.I."/>
            <person name="Rusch D."/>
            <person name="Podicherti R."/>
            <person name="Tsui H.-C.T."/>
            <person name="Winkler M.E."/>
        </authorList>
    </citation>
    <scope>NUCLEOTIDE SEQUENCE</scope>
</reference>
<sequence>MHWYYTEGELTLKVDGEEHKFSLQELISSSSVFKERRKKVRTVFLISLLLTGALQVYGFTLEPLVVPSGMSTFFQVQVYVALISVPLLISGIVSFLAYLLLRISNKEVRTMDSILKEHLS</sequence>
<keyword evidence="1" id="KW-0812">Transmembrane</keyword>
<feature type="transmembrane region" description="Helical" evidence="1">
    <location>
        <begin position="40"/>
        <end position="58"/>
    </location>
</feature>
<evidence type="ECO:0000256" key="1">
    <source>
        <dbReference type="SAM" id="Phobius"/>
    </source>
</evidence>
<name>A0A382FHD6_9ZZZZ</name>
<accession>A0A382FHD6</accession>